<comment type="subcellular location">
    <subcellularLocation>
        <location evidence="1">Nucleus</location>
    </subcellularLocation>
</comment>
<name>A0A7L2VCW2_9AVES</name>
<dbReference type="GO" id="GO:0046982">
    <property type="term" value="F:protein heterodimerization activity"/>
    <property type="evidence" value="ECO:0007669"/>
    <property type="project" value="InterPro"/>
</dbReference>
<sequence length="131" mass="14345">LGDPAEDGEAKARKSRSSRSSRAGLLFSVSRVDRQLRRGCFAERFGAKAPIYLAAVLQCVAHKTLDMASKVSKKRKEQRISPLPLQAVVQKSSVLRQLLQGAVPSHHGKAVPQSQRMALPSKRDTTGSKKR</sequence>
<dbReference type="OrthoDB" id="9396611at2759"/>
<dbReference type="Gene3D" id="1.10.20.10">
    <property type="entry name" value="Histone, subunit A"/>
    <property type="match status" value="1"/>
</dbReference>
<feature type="compositionally biased region" description="Basic and acidic residues" evidence="2">
    <location>
        <begin position="121"/>
        <end position="131"/>
    </location>
</feature>
<comment type="subunit">
    <text evidence="1">The nucleosome is a histone octamer containing two molecules each of H2A, H2B, H3 and H4 assembled in one H3-H4 heterotetramer and two H2A-H2B heterodimers. The octamer wraps approximately 147 bp of DNA.</text>
</comment>
<evidence type="ECO:0000313" key="3">
    <source>
        <dbReference type="EMBL" id="NXS55518.1"/>
    </source>
</evidence>
<comment type="similarity">
    <text evidence="1">Belongs to the histone H2A family.</text>
</comment>
<feature type="region of interest" description="Disordered" evidence="2">
    <location>
        <begin position="103"/>
        <end position="131"/>
    </location>
</feature>
<organism evidence="3 4">
    <name type="scientific">Brachypteracias leptosomus</name>
    <name type="common">short-legged ground-roller</name>
    <dbReference type="NCBI Taxonomy" id="135165"/>
    <lineage>
        <taxon>Eukaryota</taxon>
        <taxon>Metazoa</taxon>
        <taxon>Chordata</taxon>
        <taxon>Craniata</taxon>
        <taxon>Vertebrata</taxon>
        <taxon>Euteleostomi</taxon>
        <taxon>Archelosauria</taxon>
        <taxon>Archosauria</taxon>
        <taxon>Dinosauria</taxon>
        <taxon>Saurischia</taxon>
        <taxon>Theropoda</taxon>
        <taxon>Coelurosauria</taxon>
        <taxon>Aves</taxon>
        <taxon>Neognathae</taxon>
        <taxon>Neoaves</taxon>
        <taxon>Telluraves</taxon>
        <taxon>Coraciimorphae</taxon>
        <taxon>Coraciiformes</taxon>
        <taxon>Brachypteraciidae</taxon>
        <taxon>Brachypteracias</taxon>
    </lineage>
</organism>
<dbReference type="SUPFAM" id="SSF47113">
    <property type="entry name" value="Histone-fold"/>
    <property type="match status" value="1"/>
</dbReference>
<dbReference type="PRINTS" id="PR00620">
    <property type="entry name" value="HISTONEH2A"/>
</dbReference>
<dbReference type="CDD" id="cd00074">
    <property type="entry name" value="HFD_H2A"/>
    <property type="match status" value="1"/>
</dbReference>
<gene>
    <name evidence="3" type="primary">H2a_0</name>
    <name evidence="3" type="ORF">BRALEP_R08808</name>
</gene>
<keyword evidence="1" id="KW-0238">DNA-binding</keyword>
<evidence type="ECO:0000313" key="4">
    <source>
        <dbReference type="Proteomes" id="UP000520535"/>
    </source>
</evidence>
<protein>
    <recommendedName>
        <fullName evidence="1">Histone H2A</fullName>
    </recommendedName>
</protein>
<dbReference type="GO" id="GO:0000786">
    <property type="term" value="C:nucleosome"/>
    <property type="evidence" value="ECO:0007669"/>
    <property type="project" value="UniProtKB-KW"/>
</dbReference>
<dbReference type="AlphaFoldDB" id="A0A7L2VCW2"/>
<dbReference type="PANTHER" id="PTHR23430">
    <property type="entry name" value="HISTONE H2A"/>
    <property type="match status" value="1"/>
</dbReference>
<dbReference type="Proteomes" id="UP000520535">
    <property type="component" value="Unassembled WGS sequence"/>
</dbReference>
<dbReference type="GO" id="GO:0003677">
    <property type="term" value="F:DNA binding"/>
    <property type="evidence" value="ECO:0007669"/>
    <property type="project" value="UniProtKB-KW"/>
</dbReference>
<dbReference type="SMART" id="SM00414">
    <property type="entry name" value="H2A"/>
    <property type="match status" value="1"/>
</dbReference>
<reference evidence="3 4" key="1">
    <citation type="submission" date="2019-09" db="EMBL/GenBank/DDBJ databases">
        <title>Bird 10,000 Genomes (B10K) Project - Family phase.</title>
        <authorList>
            <person name="Zhang G."/>
        </authorList>
    </citation>
    <scope>NUCLEOTIDE SEQUENCE [LARGE SCALE GENOMIC DNA]</scope>
    <source>
        <strain evidence="3">B10K-DU-012-52</strain>
    </source>
</reference>
<feature type="non-terminal residue" evidence="3">
    <location>
        <position position="131"/>
    </location>
</feature>
<feature type="region of interest" description="Disordered" evidence="2">
    <location>
        <begin position="1"/>
        <end position="21"/>
    </location>
</feature>
<keyword evidence="1" id="KW-0544">Nucleosome core</keyword>
<proteinExistence type="inferred from homology"/>
<dbReference type="InterPro" id="IPR009072">
    <property type="entry name" value="Histone-fold"/>
</dbReference>
<evidence type="ECO:0000256" key="1">
    <source>
        <dbReference type="RuleBase" id="RU003767"/>
    </source>
</evidence>
<feature type="non-terminal residue" evidence="3">
    <location>
        <position position="1"/>
    </location>
</feature>
<keyword evidence="1" id="KW-0539">Nucleus</keyword>
<dbReference type="EMBL" id="VYZX01011218">
    <property type="protein sequence ID" value="NXS55518.1"/>
    <property type="molecule type" value="Genomic_DNA"/>
</dbReference>
<keyword evidence="1" id="KW-0158">Chromosome</keyword>
<comment type="caution">
    <text evidence="3">The sequence shown here is derived from an EMBL/GenBank/DDBJ whole genome shotgun (WGS) entry which is preliminary data.</text>
</comment>
<dbReference type="GO" id="GO:0005634">
    <property type="term" value="C:nucleus"/>
    <property type="evidence" value="ECO:0007669"/>
    <property type="project" value="UniProtKB-SubCell"/>
</dbReference>
<accession>A0A7L2VCW2</accession>
<evidence type="ECO:0000256" key="2">
    <source>
        <dbReference type="SAM" id="MobiDB-lite"/>
    </source>
</evidence>
<keyword evidence="4" id="KW-1185">Reference proteome</keyword>
<dbReference type="GO" id="GO:0030527">
    <property type="term" value="F:structural constituent of chromatin"/>
    <property type="evidence" value="ECO:0007669"/>
    <property type="project" value="InterPro"/>
</dbReference>
<dbReference type="InterPro" id="IPR002119">
    <property type="entry name" value="Histone_H2A"/>
</dbReference>